<evidence type="ECO:0000256" key="3">
    <source>
        <dbReference type="SAM" id="MobiDB-lite"/>
    </source>
</evidence>
<dbReference type="PANTHER" id="PTHR37042:SF4">
    <property type="entry name" value="OUTER MEMBRANE PROTEIN RV1973"/>
    <property type="match status" value="1"/>
</dbReference>
<dbReference type="eggNOG" id="ENOG5033WYP">
    <property type="taxonomic scope" value="Bacteria"/>
</dbReference>
<sequence>MMTTTTSKSALSRLRRPGSGPQVLSVVALLAVLAAVVCAVWFGYRAYDAYFVQKPIQVARDGAVDGAESAVLNVTTVDAKDTAGWRKRIESSLTGKARQQLTAQDFNQLNSMVSQAGNQAASLSSRLLRSAPIEINADENTGKVLVYVAATSKRDNEAGVTQTMGFSVSMVKEGDVWKAGDIAPLNDISYSDDQSAPAAGGGQTAPPAGGGQTAPPAAGGGGN</sequence>
<dbReference type="GO" id="GO:0016020">
    <property type="term" value="C:membrane"/>
    <property type="evidence" value="ECO:0007669"/>
    <property type="project" value="UniProtKB-SubCell"/>
</dbReference>
<keyword evidence="2" id="KW-0472">Membrane</keyword>
<reference evidence="4 5" key="1">
    <citation type="submission" date="2013-01" db="EMBL/GenBank/DDBJ databases">
        <title>Whole genome shotgun sequence of Gordonia soli NBRC 108243.</title>
        <authorList>
            <person name="Isaki-Nakamura S."/>
            <person name="Hosoyama A."/>
            <person name="Tsuchikane K."/>
            <person name="Ando Y."/>
            <person name="Baba S."/>
            <person name="Ohji S."/>
            <person name="Hamada M."/>
            <person name="Tamura T."/>
            <person name="Yamazoe A."/>
            <person name="Yamazaki S."/>
            <person name="Fujita N."/>
        </authorList>
    </citation>
    <scope>NUCLEOTIDE SEQUENCE [LARGE SCALE GENOMIC DNA]</scope>
    <source>
        <strain evidence="4 5">NBRC 108243</strain>
    </source>
</reference>
<proteinExistence type="predicted"/>
<evidence type="ECO:0000313" key="5">
    <source>
        <dbReference type="Proteomes" id="UP000011666"/>
    </source>
</evidence>
<name>M0QI00_9ACTN</name>
<comment type="caution">
    <text evidence="4">The sequence shown here is derived from an EMBL/GenBank/DDBJ whole genome shotgun (WGS) entry which is preliminary data.</text>
</comment>
<evidence type="ECO:0000256" key="2">
    <source>
        <dbReference type="ARBA" id="ARBA00023136"/>
    </source>
</evidence>
<evidence type="ECO:0000313" key="4">
    <source>
        <dbReference type="EMBL" id="GAC67906.1"/>
    </source>
</evidence>
<gene>
    <name evidence="4" type="ORF">GS4_11_01750</name>
</gene>
<feature type="compositionally biased region" description="Gly residues" evidence="3">
    <location>
        <begin position="199"/>
        <end position="223"/>
    </location>
</feature>
<keyword evidence="5" id="KW-1185">Reference proteome</keyword>
<organism evidence="4 5">
    <name type="scientific">Gordonia soli NBRC 108243</name>
    <dbReference type="NCBI Taxonomy" id="1223545"/>
    <lineage>
        <taxon>Bacteria</taxon>
        <taxon>Bacillati</taxon>
        <taxon>Actinomycetota</taxon>
        <taxon>Actinomycetes</taxon>
        <taxon>Mycobacteriales</taxon>
        <taxon>Gordoniaceae</taxon>
        <taxon>Gordonia</taxon>
    </lineage>
</organism>
<dbReference type="RefSeq" id="WP_007619567.1">
    <property type="nucleotide sequence ID" value="NZ_BANX01000011.1"/>
</dbReference>
<comment type="subcellular location">
    <subcellularLocation>
        <location evidence="1">Membrane</location>
    </subcellularLocation>
</comment>
<dbReference type="STRING" id="1223545.GS4_11_01750"/>
<dbReference type="PANTHER" id="PTHR37042">
    <property type="entry name" value="OUTER MEMBRANE PROTEIN RV1973"/>
    <property type="match status" value="1"/>
</dbReference>
<evidence type="ECO:0000256" key="1">
    <source>
        <dbReference type="ARBA" id="ARBA00004370"/>
    </source>
</evidence>
<protein>
    <submittedName>
        <fullName evidence="4">Uncharacterized protein</fullName>
    </submittedName>
</protein>
<dbReference type="Proteomes" id="UP000011666">
    <property type="component" value="Unassembled WGS sequence"/>
</dbReference>
<dbReference type="AlphaFoldDB" id="M0QI00"/>
<feature type="region of interest" description="Disordered" evidence="3">
    <location>
        <begin position="188"/>
        <end position="223"/>
    </location>
</feature>
<dbReference type="EMBL" id="BANX01000011">
    <property type="protein sequence ID" value="GAC67906.1"/>
    <property type="molecule type" value="Genomic_DNA"/>
</dbReference>
<accession>M0QI00</accession>